<evidence type="ECO:0000256" key="5">
    <source>
        <dbReference type="ARBA" id="ARBA00023136"/>
    </source>
</evidence>
<evidence type="ECO:0000256" key="3">
    <source>
        <dbReference type="ARBA" id="ARBA00022692"/>
    </source>
</evidence>
<feature type="domain" description="EamA" evidence="7">
    <location>
        <begin position="10"/>
        <end position="143"/>
    </location>
</feature>
<evidence type="ECO:0000313" key="8">
    <source>
        <dbReference type="EMBL" id="MBU8545503.1"/>
    </source>
</evidence>
<gene>
    <name evidence="8" type="ORF">JJQ90_17395</name>
</gene>
<feature type="transmembrane region" description="Helical" evidence="6">
    <location>
        <begin position="154"/>
        <end position="177"/>
    </location>
</feature>
<proteinExistence type="inferred from homology"/>
<dbReference type="Pfam" id="PF00892">
    <property type="entry name" value="EamA"/>
    <property type="match status" value="1"/>
</dbReference>
<dbReference type="EMBL" id="JAERQM010000005">
    <property type="protein sequence ID" value="MBU8545503.1"/>
    <property type="molecule type" value="Genomic_DNA"/>
</dbReference>
<comment type="similarity">
    <text evidence="2">Belongs to the drug/metabolite transporter (DMT) superfamily. 10 TMS drug/metabolite exporter (DME) (TC 2.A.7.3) family.</text>
</comment>
<feature type="transmembrane region" description="Helical" evidence="6">
    <location>
        <begin position="102"/>
        <end position="120"/>
    </location>
</feature>
<accession>A0ABS6HC33</accession>
<feature type="transmembrane region" description="Helical" evidence="6">
    <location>
        <begin position="274"/>
        <end position="293"/>
    </location>
</feature>
<keyword evidence="3 6" id="KW-0812">Transmembrane</keyword>
<dbReference type="InterPro" id="IPR000620">
    <property type="entry name" value="EamA_dom"/>
</dbReference>
<sequence length="302" mass="31653">MSGRTEHPAWGIALRLTATLLFAVMSLFVRLASAEAPVGQIVFHRSAWALIPVVLYLAWRGQFPRGLRTRHPLAHLRRSLFGCAAMFFSFLSLSKLPLALATALSFLAPLMAVPVGVIFLREKPGWLVAGAAVLGFGGVLLMLAPAFTGPEWDTATLIGVGAGLATAATTLAARVEVKRLTATELPGTIVLYFSLICALGGLATLPFGWADVGGASLTFLVGAGMAGGLAHICMTEAVARAPISLLAPFEYTALLWAVVFDLTIFGLIPALPSVLGAVVVVLAAGLVAFADPIQARLRRRGD</sequence>
<feature type="transmembrane region" description="Helical" evidence="6">
    <location>
        <begin position="12"/>
        <end position="32"/>
    </location>
</feature>
<protein>
    <submittedName>
        <fullName evidence="8">DMT family transporter</fullName>
    </submittedName>
</protein>
<feature type="transmembrane region" description="Helical" evidence="6">
    <location>
        <begin position="127"/>
        <end position="148"/>
    </location>
</feature>
<feature type="transmembrane region" description="Helical" evidence="6">
    <location>
        <begin position="38"/>
        <end position="59"/>
    </location>
</feature>
<evidence type="ECO:0000256" key="6">
    <source>
        <dbReference type="SAM" id="Phobius"/>
    </source>
</evidence>
<organism evidence="8 9">
    <name type="scientific">Falsiroseomonas oleicola</name>
    <dbReference type="NCBI Taxonomy" id="2801474"/>
    <lineage>
        <taxon>Bacteria</taxon>
        <taxon>Pseudomonadati</taxon>
        <taxon>Pseudomonadota</taxon>
        <taxon>Alphaproteobacteria</taxon>
        <taxon>Acetobacterales</taxon>
        <taxon>Roseomonadaceae</taxon>
        <taxon>Falsiroseomonas</taxon>
    </lineage>
</organism>
<feature type="transmembrane region" description="Helical" evidence="6">
    <location>
        <begin position="189"/>
        <end position="209"/>
    </location>
</feature>
<feature type="transmembrane region" description="Helical" evidence="6">
    <location>
        <begin position="79"/>
        <end position="96"/>
    </location>
</feature>
<evidence type="ECO:0000256" key="2">
    <source>
        <dbReference type="ARBA" id="ARBA00009853"/>
    </source>
</evidence>
<evidence type="ECO:0000256" key="4">
    <source>
        <dbReference type="ARBA" id="ARBA00022989"/>
    </source>
</evidence>
<keyword evidence="5 6" id="KW-0472">Membrane</keyword>
<evidence type="ECO:0000313" key="9">
    <source>
        <dbReference type="Proteomes" id="UP000689967"/>
    </source>
</evidence>
<dbReference type="RefSeq" id="WP_216877505.1">
    <property type="nucleotide sequence ID" value="NZ_JAERQM010000005.1"/>
</dbReference>
<dbReference type="PANTHER" id="PTHR22911:SF6">
    <property type="entry name" value="SOLUTE CARRIER FAMILY 35 MEMBER G1"/>
    <property type="match status" value="1"/>
</dbReference>
<keyword evidence="4 6" id="KW-1133">Transmembrane helix</keyword>
<dbReference type="Proteomes" id="UP000689967">
    <property type="component" value="Unassembled WGS sequence"/>
</dbReference>
<feature type="transmembrane region" description="Helical" evidence="6">
    <location>
        <begin position="245"/>
        <end position="268"/>
    </location>
</feature>
<comment type="caution">
    <text evidence="8">The sequence shown here is derived from an EMBL/GenBank/DDBJ whole genome shotgun (WGS) entry which is preliminary data.</text>
</comment>
<evidence type="ECO:0000259" key="7">
    <source>
        <dbReference type="Pfam" id="PF00892"/>
    </source>
</evidence>
<feature type="transmembrane region" description="Helical" evidence="6">
    <location>
        <begin position="215"/>
        <end position="233"/>
    </location>
</feature>
<dbReference type="PANTHER" id="PTHR22911">
    <property type="entry name" value="ACYL-MALONYL CONDENSING ENZYME-RELATED"/>
    <property type="match status" value="1"/>
</dbReference>
<evidence type="ECO:0000256" key="1">
    <source>
        <dbReference type="ARBA" id="ARBA00004141"/>
    </source>
</evidence>
<keyword evidence="9" id="KW-1185">Reference proteome</keyword>
<comment type="subcellular location">
    <subcellularLocation>
        <location evidence="1">Membrane</location>
        <topology evidence="1">Multi-pass membrane protein</topology>
    </subcellularLocation>
</comment>
<reference evidence="8 9" key="1">
    <citation type="submission" date="2021-01" db="EMBL/GenBank/DDBJ databases">
        <title>Roseomonas sp. nov, a bacterium isolated from an oil production mixture in Yumen Oilfield.</title>
        <authorList>
            <person name="Wu D."/>
        </authorList>
    </citation>
    <scope>NUCLEOTIDE SEQUENCE [LARGE SCALE GENOMIC DNA]</scope>
    <source>
        <strain evidence="8 9">ROY-5-3</strain>
    </source>
</reference>
<name>A0ABS6HC33_9PROT</name>